<name>A0AAW2TQ83_9LAMI</name>
<reference evidence="1" key="2">
    <citation type="journal article" date="2024" name="Plant">
        <title>Genomic evolution and insights into agronomic trait innovations of Sesamum species.</title>
        <authorList>
            <person name="Miao H."/>
            <person name="Wang L."/>
            <person name="Qu L."/>
            <person name="Liu H."/>
            <person name="Sun Y."/>
            <person name="Le M."/>
            <person name="Wang Q."/>
            <person name="Wei S."/>
            <person name="Zheng Y."/>
            <person name="Lin W."/>
            <person name="Duan Y."/>
            <person name="Cao H."/>
            <person name="Xiong S."/>
            <person name="Wang X."/>
            <person name="Wei L."/>
            <person name="Li C."/>
            <person name="Ma Q."/>
            <person name="Ju M."/>
            <person name="Zhao R."/>
            <person name="Li G."/>
            <person name="Mu C."/>
            <person name="Tian Q."/>
            <person name="Mei H."/>
            <person name="Zhang T."/>
            <person name="Gao T."/>
            <person name="Zhang H."/>
        </authorList>
    </citation>
    <scope>NUCLEOTIDE SEQUENCE</scope>
    <source>
        <strain evidence="1">KEN1</strain>
    </source>
</reference>
<protein>
    <submittedName>
        <fullName evidence="1">Uncharacterized protein</fullName>
    </submittedName>
</protein>
<reference evidence="1" key="1">
    <citation type="submission" date="2020-06" db="EMBL/GenBank/DDBJ databases">
        <authorList>
            <person name="Li T."/>
            <person name="Hu X."/>
            <person name="Zhang T."/>
            <person name="Song X."/>
            <person name="Zhang H."/>
            <person name="Dai N."/>
            <person name="Sheng W."/>
            <person name="Hou X."/>
            <person name="Wei L."/>
        </authorList>
    </citation>
    <scope>NUCLEOTIDE SEQUENCE</scope>
    <source>
        <strain evidence="1">KEN1</strain>
        <tissue evidence="1">Leaf</tissue>
    </source>
</reference>
<accession>A0AAW2TQ83</accession>
<evidence type="ECO:0000313" key="1">
    <source>
        <dbReference type="EMBL" id="KAL0407113.1"/>
    </source>
</evidence>
<sequence>MKSEESREKRFFSGQGVRELFGRSQGSVRKMSGSCFEDLRDLFGRCQGAVWKLSPESLSMEECTCIYRGGGCPLPTGVCPFL</sequence>
<dbReference type="AlphaFoldDB" id="A0AAW2TQ83"/>
<gene>
    <name evidence="1" type="ORF">Slati_4025200</name>
</gene>
<dbReference type="EMBL" id="JACGWN010000014">
    <property type="protein sequence ID" value="KAL0407113.1"/>
    <property type="molecule type" value="Genomic_DNA"/>
</dbReference>
<comment type="caution">
    <text evidence="1">The sequence shown here is derived from an EMBL/GenBank/DDBJ whole genome shotgun (WGS) entry which is preliminary data.</text>
</comment>
<proteinExistence type="predicted"/>
<organism evidence="1">
    <name type="scientific">Sesamum latifolium</name>
    <dbReference type="NCBI Taxonomy" id="2727402"/>
    <lineage>
        <taxon>Eukaryota</taxon>
        <taxon>Viridiplantae</taxon>
        <taxon>Streptophyta</taxon>
        <taxon>Embryophyta</taxon>
        <taxon>Tracheophyta</taxon>
        <taxon>Spermatophyta</taxon>
        <taxon>Magnoliopsida</taxon>
        <taxon>eudicotyledons</taxon>
        <taxon>Gunneridae</taxon>
        <taxon>Pentapetalae</taxon>
        <taxon>asterids</taxon>
        <taxon>lamiids</taxon>
        <taxon>Lamiales</taxon>
        <taxon>Pedaliaceae</taxon>
        <taxon>Sesamum</taxon>
    </lineage>
</organism>